<gene>
    <name evidence="2" type="ORF">FKR81_03255</name>
</gene>
<dbReference type="InterPro" id="IPR023213">
    <property type="entry name" value="CAT-like_dom_sf"/>
</dbReference>
<organism evidence="2 3">
    <name type="scientific">Lentzea tibetensis</name>
    <dbReference type="NCBI Taxonomy" id="2591470"/>
    <lineage>
        <taxon>Bacteria</taxon>
        <taxon>Bacillati</taxon>
        <taxon>Actinomycetota</taxon>
        <taxon>Actinomycetes</taxon>
        <taxon>Pseudonocardiales</taxon>
        <taxon>Pseudonocardiaceae</taxon>
        <taxon>Lentzea</taxon>
    </lineage>
</organism>
<dbReference type="EMBL" id="VOBR01000002">
    <property type="protein sequence ID" value="TWP53787.1"/>
    <property type="molecule type" value="Genomic_DNA"/>
</dbReference>
<dbReference type="GO" id="GO:0043041">
    <property type="term" value="P:amino acid activation for nonribosomal peptide biosynthetic process"/>
    <property type="evidence" value="ECO:0007669"/>
    <property type="project" value="TreeGrafter"/>
</dbReference>
<proteinExistence type="predicted"/>
<sequence length="391" mass="44130">MTSSDERRELLALLTARKPTTPGQLRFWRLNQADPADPAYSWPWALRLPSPVDLTRLRRAVHEVLDRHDVLTSAFGWDDGALWHESCGHTELRVVDTDVQTALREDNLRPFRLDEEPPIRVGLVDDVLLVNIHNIANDGWSMRVFVDELTRAYRGEALPEAPLQYHQHAARLGRWLGSRQAEQQIAYWRRRLDGLEPRSGRSCQSTVERVRIPQETADLVRSLGRRFRATPFMTLFALFARLHGTRTGRDDVAIGTSVSGRSPDVERTIGYFVNRIVLRMNTSGTVEDLVRRARTTALEAFAHSQVPFEHLVERLYPTEYLAAAPLVDVMFVLDSGTGPVVEPEYRTSKFTLVVNVQPDAGGGLVIEAHHPAGAEHGVLQDYARLLKGLTT</sequence>
<evidence type="ECO:0000313" key="3">
    <source>
        <dbReference type="Proteomes" id="UP000316639"/>
    </source>
</evidence>
<dbReference type="OrthoDB" id="2472181at2"/>
<name>A0A563F1D0_9PSEU</name>
<dbReference type="InterPro" id="IPR001242">
    <property type="entry name" value="Condensation_dom"/>
</dbReference>
<evidence type="ECO:0000259" key="1">
    <source>
        <dbReference type="Pfam" id="PF00668"/>
    </source>
</evidence>
<dbReference type="GO" id="GO:0008610">
    <property type="term" value="P:lipid biosynthetic process"/>
    <property type="evidence" value="ECO:0007669"/>
    <property type="project" value="UniProtKB-ARBA"/>
</dbReference>
<feature type="domain" description="Condensation" evidence="1">
    <location>
        <begin position="19"/>
        <end position="335"/>
    </location>
</feature>
<dbReference type="Proteomes" id="UP000316639">
    <property type="component" value="Unassembled WGS sequence"/>
</dbReference>
<dbReference type="GO" id="GO:0044550">
    <property type="term" value="P:secondary metabolite biosynthetic process"/>
    <property type="evidence" value="ECO:0007669"/>
    <property type="project" value="TreeGrafter"/>
</dbReference>
<accession>A0A563F1D0</accession>
<dbReference type="RefSeq" id="WP_146349383.1">
    <property type="nucleotide sequence ID" value="NZ_VOBR01000002.1"/>
</dbReference>
<dbReference type="PANTHER" id="PTHR45527">
    <property type="entry name" value="NONRIBOSOMAL PEPTIDE SYNTHETASE"/>
    <property type="match status" value="1"/>
</dbReference>
<reference evidence="2 3" key="1">
    <citation type="submission" date="2019-07" db="EMBL/GenBank/DDBJ databases">
        <title>Lentzea xizangensis sp. nov., isolated from Qinghai-Tibetan Plateau Soils.</title>
        <authorList>
            <person name="Huang J."/>
        </authorList>
    </citation>
    <scope>NUCLEOTIDE SEQUENCE [LARGE SCALE GENOMIC DNA]</scope>
    <source>
        <strain evidence="2 3">FXJ1.1311</strain>
    </source>
</reference>
<protein>
    <recommendedName>
        <fullName evidence="1">Condensation domain-containing protein</fullName>
    </recommendedName>
</protein>
<dbReference type="Pfam" id="PF00668">
    <property type="entry name" value="Condensation"/>
    <property type="match status" value="1"/>
</dbReference>
<comment type="caution">
    <text evidence="2">The sequence shown here is derived from an EMBL/GenBank/DDBJ whole genome shotgun (WGS) entry which is preliminary data.</text>
</comment>
<dbReference type="Gene3D" id="3.30.559.10">
    <property type="entry name" value="Chloramphenicol acetyltransferase-like domain"/>
    <property type="match status" value="1"/>
</dbReference>
<dbReference type="PANTHER" id="PTHR45527:SF1">
    <property type="entry name" value="FATTY ACID SYNTHASE"/>
    <property type="match status" value="1"/>
</dbReference>
<dbReference type="Gene3D" id="3.30.559.30">
    <property type="entry name" value="Nonribosomal peptide synthetase, condensation domain"/>
    <property type="match status" value="1"/>
</dbReference>
<dbReference type="GO" id="GO:0005737">
    <property type="term" value="C:cytoplasm"/>
    <property type="evidence" value="ECO:0007669"/>
    <property type="project" value="TreeGrafter"/>
</dbReference>
<dbReference type="GO" id="GO:0003824">
    <property type="term" value="F:catalytic activity"/>
    <property type="evidence" value="ECO:0007669"/>
    <property type="project" value="InterPro"/>
</dbReference>
<dbReference type="SUPFAM" id="SSF52777">
    <property type="entry name" value="CoA-dependent acyltransferases"/>
    <property type="match status" value="2"/>
</dbReference>
<keyword evidence="3" id="KW-1185">Reference proteome</keyword>
<evidence type="ECO:0000313" key="2">
    <source>
        <dbReference type="EMBL" id="TWP53787.1"/>
    </source>
</evidence>
<dbReference type="GO" id="GO:0031177">
    <property type="term" value="F:phosphopantetheine binding"/>
    <property type="evidence" value="ECO:0007669"/>
    <property type="project" value="TreeGrafter"/>
</dbReference>
<dbReference type="AlphaFoldDB" id="A0A563F1D0"/>